<sequence length="80" mass="8779">MSTSLAPAASALLERIRGGLIGDDDVLDGPRPEADRPRRLHTATVRASVIYCGARSARTHRPSSRLRKLPELMEEMTEPV</sequence>
<gene>
    <name evidence="1" type="ORF">AB5J50_40310</name>
</gene>
<proteinExistence type="predicted"/>
<evidence type="ECO:0000313" key="1">
    <source>
        <dbReference type="EMBL" id="XDQ66608.1"/>
    </source>
</evidence>
<accession>A0AB39SJU8</accession>
<organism evidence="1">
    <name type="scientific">Streptomyces sp. R35</name>
    <dbReference type="NCBI Taxonomy" id="3238630"/>
    <lineage>
        <taxon>Bacteria</taxon>
        <taxon>Bacillati</taxon>
        <taxon>Actinomycetota</taxon>
        <taxon>Actinomycetes</taxon>
        <taxon>Kitasatosporales</taxon>
        <taxon>Streptomycetaceae</taxon>
        <taxon>Streptomyces</taxon>
    </lineage>
</organism>
<reference evidence="1" key="1">
    <citation type="submission" date="2024-07" db="EMBL/GenBank/DDBJ databases">
        <authorList>
            <person name="Yu S.T."/>
        </authorList>
    </citation>
    <scope>NUCLEOTIDE SEQUENCE</scope>
    <source>
        <strain evidence="1">R35</strain>
    </source>
</reference>
<dbReference type="RefSeq" id="WP_369263598.1">
    <property type="nucleotide sequence ID" value="NZ_CP163440.1"/>
</dbReference>
<dbReference type="AlphaFoldDB" id="A0AB39SJU8"/>
<protein>
    <submittedName>
        <fullName evidence="1">Uncharacterized protein</fullName>
    </submittedName>
</protein>
<dbReference type="EMBL" id="CP163440">
    <property type="protein sequence ID" value="XDQ66608.1"/>
    <property type="molecule type" value="Genomic_DNA"/>
</dbReference>
<name>A0AB39SJU8_9ACTN</name>